<dbReference type="RefSeq" id="WP_054733373.1">
    <property type="nucleotide sequence ID" value="NZ_VBSX01000024.1"/>
</dbReference>
<dbReference type="OrthoDB" id="2223833at2"/>
<dbReference type="Gene3D" id="2.30.30.110">
    <property type="match status" value="1"/>
</dbReference>
<sequence>MKKNEIASTFVYFSDGMSGKPRPVLILSDDGDNVEFFKLTTKFENKSSKIQRKYFKINDWKEAGLYKPTWIDTVPVTSIPKGLATFKPIGELSLSDIQRLTTFLNNLERNS</sequence>
<comment type="caution">
    <text evidence="1">The sequence shown here is derived from an EMBL/GenBank/DDBJ whole genome shotgun (WGS) entry which is preliminary data.</text>
</comment>
<evidence type="ECO:0000313" key="2">
    <source>
        <dbReference type="Proteomes" id="UP000305100"/>
    </source>
</evidence>
<dbReference type="Proteomes" id="UP000305100">
    <property type="component" value="Unassembled WGS sequence"/>
</dbReference>
<dbReference type="EMBL" id="VBSX01000024">
    <property type="protein sequence ID" value="TLQ18411.1"/>
    <property type="molecule type" value="Genomic_DNA"/>
</dbReference>
<dbReference type="InterPro" id="IPR011067">
    <property type="entry name" value="Plasmid_toxin/cell-grow_inhib"/>
</dbReference>
<name>A0A5R9CSM7_9LACO</name>
<evidence type="ECO:0000313" key="1">
    <source>
        <dbReference type="EMBL" id="TLQ18411.1"/>
    </source>
</evidence>
<proteinExistence type="predicted"/>
<gene>
    <name evidence="1" type="ORF">FEZ41_09830</name>
</gene>
<dbReference type="SUPFAM" id="SSF50118">
    <property type="entry name" value="Cell growth inhibitor/plasmid maintenance toxic component"/>
    <property type="match status" value="1"/>
</dbReference>
<reference evidence="1 2" key="1">
    <citation type="submission" date="2019-05" db="EMBL/GenBank/DDBJ databases">
        <title>The metagenome of a microbial culture collection derived from dairy environment covers the genomic content of the human microbiome.</title>
        <authorList>
            <person name="Roder T."/>
            <person name="Wuthrich D."/>
            <person name="Sattari Z."/>
            <person name="Von Ah U."/>
            <person name="Bar C."/>
            <person name="Ronchi F."/>
            <person name="Macpherson A.J."/>
            <person name="Ganal-Vonarburg S.C."/>
            <person name="Bruggmann R."/>
            <person name="Vergeres G."/>
        </authorList>
    </citation>
    <scope>NUCLEOTIDE SEQUENCE [LARGE SCALE GENOMIC DNA]</scope>
    <source>
        <strain evidence="1 2">FAM 1079</strain>
    </source>
</reference>
<accession>A0A5R9CSM7</accession>
<organism evidence="1 2">
    <name type="scientific">Lentilactobacillus parafarraginis</name>
    <dbReference type="NCBI Taxonomy" id="390842"/>
    <lineage>
        <taxon>Bacteria</taxon>
        <taxon>Bacillati</taxon>
        <taxon>Bacillota</taxon>
        <taxon>Bacilli</taxon>
        <taxon>Lactobacillales</taxon>
        <taxon>Lactobacillaceae</taxon>
        <taxon>Lentilactobacillus</taxon>
    </lineage>
</organism>
<dbReference type="AlphaFoldDB" id="A0A5R9CSM7"/>
<protein>
    <submittedName>
        <fullName evidence="1">Toxin-antitoxin system, toxin component, MazF family protein</fullName>
    </submittedName>
</protein>